<sequence>MHSDTDYRLLLLVEGDTCRRTFLCNSETSNRWCLQDPGQGGRMDSSKNIFALRKLIPALTDFRAKSLGNLTSVHVRFTGVFFMPSNPRNRSISLEALTRQVDSVYTCQT</sequence>
<dbReference type="AlphaFoldDB" id="A0A0E9QAY9"/>
<protein>
    <submittedName>
        <fullName evidence="1">Uncharacterized protein</fullName>
    </submittedName>
</protein>
<name>A0A0E9QAY9_ANGAN</name>
<dbReference type="EMBL" id="GBXM01095082">
    <property type="protein sequence ID" value="JAH13495.1"/>
    <property type="molecule type" value="Transcribed_RNA"/>
</dbReference>
<evidence type="ECO:0000313" key="1">
    <source>
        <dbReference type="EMBL" id="JAH13495.1"/>
    </source>
</evidence>
<accession>A0A0E9QAY9</accession>
<proteinExistence type="predicted"/>
<reference evidence="1" key="1">
    <citation type="submission" date="2014-11" db="EMBL/GenBank/DDBJ databases">
        <authorList>
            <person name="Amaro Gonzalez C."/>
        </authorList>
    </citation>
    <scope>NUCLEOTIDE SEQUENCE</scope>
</reference>
<organism evidence="1">
    <name type="scientific">Anguilla anguilla</name>
    <name type="common">European freshwater eel</name>
    <name type="synonym">Muraena anguilla</name>
    <dbReference type="NCBI Taxonomy" id="7936"/>
    <lineage>
        <taxon>Eukaryota</taxon>
        <taxon>Metazoa</taxon>
        <taxon>Chordata</taxon>
        <taxon>Craniata</taxon>
        <taxon>Vertebrata</taxon>
        <taxon>Euteleostomi</taxon>
        <taxon>Actinopterygii</taxon>
        <taxon>Neopterygii</taxon>
        <taxon>Teleostei</taxon>
        <taxon>Anguilliformes</taxon>
        <taxon>Anguillidae</taxon>
        <taxon>Anguilla</taxon>
    </lineage>
</organism>
<reference evidence="1" key="2">
    <citation type="journal article" date="2015" name="Fish Shellfish Immunol.">
        <title>Early steps in the European eel (Anguilla anguilla)-Vibrio vulnificus interaction in the gills: Role of the RtxA13 toxin.</title>
        <authorList>
            <person name="Callol A."/>
            <person name="Pajuelo D."/>
            <person name="Ebbesson L."/>
            <person name="Teles M."/>
            <person name="MacKenzie S."/>
            <person name="Amaro C."/>
        </authorList>
    </citation>
    <scope>NUCLEOTIDE SEQUENCE</scope>
</reference>